<dbReference type="Pfam" id="PF01420">
    <property type="entry name" value="Methylase_S"/>
    <property type="match status" value="1"/>
</dbReference>
<dbReference type="InterPro" id="IPR052021">
    <property type="entry name" value="Type-I_RS_S_subunit"/>
</dbReference>
<keyword evidence="6" id="KW-0255">Endonuclease</keyword>
<dbReference type="CDD" id="cd17253">
    <property type="entry name" value="RMtype1_S_Eco933I-TRD2-CR2_like"/>
    <property type="match status" value="1"/>
</dbReference>
<dbReference type="eggNOG" id="COG0732">
    <property type="taxonomic scope" value="Bacteria"/>
</dbReference>
<keyword evidence="6" id="KW-0540">Nuclease</keyword>
<sequence>MSADAAWPAARLGDHASIKARIGWKGLQASEYREKGYIFLATPNIKGPRIDFDNVNFISELRYIESPELMLQVGDVLLVKDGSTLGISNLVRGLPGPATVNGSIAVLRCSETLDPAFLHQLTKAHAFQKLIYDKKSGIGVPHLFQADLREFEIPFPSLAEQHRIAQILDTLDETIRRTEQVIAKMQRMKQGLLQDLLTRGLDDNGELRDPERHPEQFKESRLGRIPSDWTVEVLANVAEVRSGKAKNENKAVNKPIQVHYLRVANVQDGYLDLAEMNILTISRDELDRYSVLPGDVLMNEGGDLDKLGRGCVWHGELSPCIHQNHVFVVRSGPKIDPDFLDIWTGGQIARRYFISVGIQTTNLASINKTALSNLPILLPTLSEQRLILDVIAVCQQRIDGEMAILEKHKAVKNGLMNDLLTARVRIPQTATAPEPAV</sequence>
<comment type="similarity">
    <text evidence="1">Belongs to the type-I restriction system S methylase family.</text>
</comment>
<dbReference type="Gene3D" id="1.10.287.1120">
    <property type="entry name" value="Bipartite methylase S protein"/>
    <property type="match status" value="1"/>
</dbReference>
<dbReference type="Gene3D" id="3.90.220.20">
    <property type="entry name" value="DNA methylase specificity domains"/>
    <property type="match status" value="2"/>
</dbReference>
<dbReference type="PANTHER" id="PTHR30408">
    <property type="entry name" value="TYPE-1 RESTRICTION ENZYME ECOKI SPECIFICITY PROTEIN"/>
    <property type="match status" value="1"/>
</dbReference>
<evidence type="ECO:0000256" key="4">
    <source>
        <dbReference type="SAM" id="Coils"/>
    </source>
</evidence>
<evidence type="ECO:0000256" key="1">
    <source>
        <dbReference type="ARBA" id="ARBA00010923"/>
    </source>
</evidence>
<evidence type="ECO:0000259" key="5">
    <source>
        <dbReference type="Pfam" id="PF01420"/>
    </source>
</evidence>
<dbReference type="InterPro" id="IPR044946">
    <property type="entry name" value="Restrct_endonuc_typeI_TRD_sf"/>
</dbReference>
<dbReference type="GO" id="GO:0009307">
    <property type="term" value="P:DNA restriction-modification system"/>
    <property type="evidence" value="ECO:0007669"/>
    <property type="project" value="UniProtKB-KW"/>
</dbReference>
<evidence type="ECO:0000313" key="7">
    <source>
        <dbReference type="Proteomes" id="UP000006062"/>
    </source>
</evidence>
<evidence type="ECO:0000256" key="3">
    <source>
        <dbReference type="ARBA" id="ARBA00023125"/>
    </source>
</evidence>
<dbReference type="HOGENOM" id="CLU_021095_10_0_6"/>
<dbReference type="GO" id="GO:0004519">
    <property type="term" value="F:endonuclease activity"/>
    <property type="evidence" value="ECO:0007669"/>
    <property type="project" value="UniProtKB-KW"/>
</dbReference>
<keyword evidence="7" id="KW-1185">Reference proteome</keyword>
<dbReference type="OrthoDB" id="9798929at2"/>
<dbReference type="KEGG" id="tvi:Thivi_1546"/>
<evidence type="ECO:0000313" key="6">
    <source>
        <dbReference type="EMBL" id="AFL73537.1"/>
    </source>
</evidence>
<dbReference type="PANTHER" id="PTHR30408:SF12">
    <property type="entry name" value="TYPE I RESTRICTION ENZYME MJAVIII SPECIFICITY SUBUNIT"/>
    <property type="match status" value="1"/>
</dbReference>
<keyword evidence="3" id="KW-0238">DNA-binding</keyword>
<organism evidence="6 7">
    <name type="scientific">Thiocystis violascens (strain ATCC 17096 / DSM 198 / 6111)</name>
    <name type="common">Chromatium violascens</name>
    <dbReference type="NCBI Taxonomy" id="765911"/>
    <lineage>
        <taxon>Bacteria</taxon>
        <taxon>Pseudomonadati</taxon>
        <taxon>Pseudomonadota</taxon>
        <taxon>Gammaproteobacteria</taxon>
        <taxon>Chromatiales</taxon>
        <taxon>Chromatiaceae</taxon>
        <taxon>Thiocystis</taxon>
    </lineage>
</organism>
<gene>
    <name evidence="6" type="ordered locus">Thivi_1546</name>
</gene>
<dbReference type="SUPFAM" id="SSF116734">
    <property type="entry name" value="DNA methylase specificity domain"/>
    <property type="match status" value="2"/>
</dbReference>
<dbReference type="REBASE" id="48998">
    <property type="entry name" value="S.Tvi198ORF1547P"/>
</dbReference>
<dbReference type="Proteomes" id="UP000006062">
    <property type="component" value="Chromosome"/>
</dbReference>
<keyword evidence="2" id="KW-0680">Restriction system</keyword>
<name>I3Y969_THIV6</name>
<dbReference type="GO" id="GO:0003677">
    <property type="term" value="F:DNA binding"/>
    <property type="evidence" value="ECO:0007669"/>
    <property type="project" value="UniProtKB-KW"/>
</dbReference>
<reference evidence="6 7" key="1">
    <citation type="submission" date="2012-06" db="EMBL/GenBank/DDBJ databases">
        <title>Complete sequence of Thiocystis violascens DSM 198.</title>
        <authorList>
            <consortium name="US DOE Joint Genome Institute"/>
            <person name="Lucas S."/>
            <person name="Han J."/>
            <person name="Lapidus A."/>
            <person name="Cheng J.-F."/>
            <person name="Goodwin L."/>
            <person name="Pitluck S."/>
            <person name="Peters L."/>
            <person name="Ovchinnikova G."/>
            <person name="Teshima H."/>
            <person name="Detter J.C."/>
            <person name="Han C."/>
            <person name="Tapia R."/>
            <person name="Land M."/>
            <person name="Hauser L."/>
            <person name="Kyrpides N."/>
            <person name="Ivanova N."/>
            <person name="Pagani I."/>
            <person name="Vogl K."/>
            <person name="Liu Z."/>
            <person name="Frigaard N.-U."/>
            <person name="Bryant D."/>
            <person name="Woyke T."/>
        </authorList>
    </citation>
    <scope>NUCLEOTIDE SEQUENCE [LARGE SCALE GENOMIC DNA]</scope>
    <source>
        <strain evidence="7">ATCC 17096 / DSM 198 / 6111</strain>
    </source>
</reference>
<dbReference type="EMBL" id="CP003154">
    <property type="protein sequence ID" value="AFL73537.1"/>
    <property type="molecule type" value="Genomic_DNA"/>
</dbReference>
<dbReference type="STRING" id="765911.Thivi_1546"/>
<dbReference type="InterPro" id="IPR000055">
    <property type="entry name" value="Restrct_endonuc_typeI_TRD"/>
</dbReference>
<feature type="coiled-coil region" evidence="4">
    <location>
        <begin position="168"/>
        <end position="195"/>
    </location>
</feature>
<keyword evidence="6" id="KW-0378">Hydrolase</keyword>
<feature type="domain" description="Type I restriction modification DNA specificity" evidence="5">
    <location>
        <begin position="82"/>
        <end position="184"/>
    </location>
</feature>
<protein>
    <submittedName>
        <fullName evidence="6">Restriction endonuclease S subunit</fullName>
    </submittedName>
</protein>
<dbReference type="AlphaFoldDB" id="I3Y969"/>
<accession>I3Y969</accession>
<proteinExistence type="inferred from homology"/>
<evidence type="ECO:0000256" key="2">
    <source>
        <dbReference type="ARBA" id="ARBA00022747"/>
    </source>
</evidence>
<keyword evidence="4" id="KW-0175">Coiled coil</keyword>
<dbReference type="RefSeq" id="WP_014778003.1">
    <property type="nucleotide sequence ID" value="NC_018012.1"/>
</dbReference>